<name>A0A4U3A0J0_BACMY</name>
<dbReference type="EMBL" id="SZOD01000876">
    <property type="protein sequence ID" value="TKI80552.1"/>
    <property type="molecule type" value="Genomic_DNA"/>
</dbReference>
<evidence type="ECO:0000313" key="2">
    <source>
        <dbReference type="Proteomes" id="UP000305524"/>
    </source>
</evidence>
<dbReference type="Proteomes" id="UP000305524">
    <property type="component" value="Unassembled WGS sequence"/>
</dbReference>
<feature type="non-terminal residue" evidence="1">
    <location>
        <position position="48"/>
    </location>
</feature>
<gene>
    <name evidence="1" type="ORF">FC701_28035</name>
</gene>
<proteinExistence type="predicted"/>
<sequence length="48" mass="5647">MREKKLIVLILLIISFCSTQIPIYAFTDSRKAYEKTGKVIWEVNTKEK</sequence>
<organism evidence="1 2">
    <name type="scientific">Bacillus mycoides</name>
    <dbReference type="NCBI Taxonomy" id="1405"/>
    <lineage>
        <taxon>Bacteria</taxon>
        <taxon>Bacillati</taxon>
        <taxon>Bacillota</taxon>
        <taxon>Bacilli</taxon>
        <taxon>Bacillales</taxon>
        <taxon>Bacillaceae</taxon>
        <taxon>Bacillus</taxon>
        <taxon>Bacillus cereus group</taxon>
    </lineage>
</organism>
<evidence type="ECO:0000313" key="1">
    <source>
        <dbReference type="EMBL" id="TKI80552.1"/>
    </source>
</evidence>
<protein>
    <submittedName>
        <fullName evidence="1">Chitooligosaccharide deacetylase</fullName>
    </submittedName>
</protein>
<dbReference type="AlphaFoldDB" id="A0A4U3A0J0"/>
<accession>A0A4U3A0J0</accession>
<reference evidence="1 2" key="1">
    <citation type="journal article" date="2019" name="Environ. Microbiol.">
        <title>An active ?-lactamase is a part of an orchestrated cell wall stress resistance network of Bacillus subtilis and related rhizosphere species.</title>
        <authorList>
            <person name="Bucher T."/>
            <person name="Keren-Paz A."/>
            <person name="Hausser J."/>
            <person name="Olender T."/>
            <person name="Cytryn E."/>
            <person name="Kolodkin-Gal I."/>
        </authorList>
    </citation>
    <scope>NUCLEOTIDE SEQUENCE [LARGE SCALE GENOMIC DNA]</scope>
    <source>
        <strain evidence="1 2">I186</strain>
    </source>
</reference>
<comment type="caution">
    <text evidence="1">The sequence shown here is derived from an EMBL/GenBank/DDBJ whole genome shotgun (WGS) entry which is preliminary data.</text>
</comment>